<evidence type="ECO:0000259" key="4">
    <source>
        <dbReference type="PROSITE" id="PS50970"/>
    </source>
</evidence>
<dbReference type="PANTHER" id="PTHR11103:SF18">
    <property type="entry name" value="SLR1189 PROTEIN"/>
    <property type="match status" value="1"/>
</dbReference>
<feature type="binding site" evidence="3">
    <location>
        <position position="223"/>
    </location>
    <ligand>
        <name>Zn(2+)</name>
        <dbReference type="ChEBI" id="CHEBI:29105"/>
    </ligand>
</feature>
<evidence type="ECO:0000256" key="3">
    <source>
        <dbReference type="PROSITE-ProRule" id="PRU00333"/>
    </source>
</evidence>
<dbReference type="EMBL" id="WKJH01000008">
    <property type="protein sequence ID" value="MRX64721.1"/>
    <property type="molecule type" value="Genomic_DNA"/>
</dbReference>
<evidence type="ECO:0000313" key="5">
    <source>
        <dbReference type="EMBL" id="MRX64721.1"/>
    </source>
</evidence>
<name>A0A6I2MLN8_9FLAO</name>
<keyword evidence="6" id="KW-1185">Reference proteome</keyword>
<evidence type="ECO:0000313" key="6">
    <source>
        <dbReference type="Proteomes" id="UP000443153"/>
    </source>
</evidence>
<dbReference type="InterPro" id="IPR036589">
    <property type="entry name" value="HCY_dom_sf"/>
</dbReference>
<evidence type="ECO:0000256" key="2">
    <source>
        <dbReference type="ARBA" id="ARBA00022679"/>
    </source>
</evidence>
<dbReference type="SUPFAM" id="SSF82282">
    <property type="entry name" value="Homocysteine S-methyltransferase"/>
    <property type="match status" value="1"/>
</dbReference>
<comment type="caution">
    <text evidence="5">The sequence shown here is derived from an EMBL/GenBank/DDBJ whole genome shotgun (WGS) entry which is preliminary data.</text>
</comment>
<dbReference type="PANTHER" id="PTHR11103">
    <property type="entry name" value="SLR1189 PROTEIN"/>
    <property type="match status" value="1"/>
</dbReference>
<accession>A0A6I2MLN8</accession>
<dbReference type="Proteomes" id="UP000443153">
    <property type="component" value="Unassembled WGS sequence"/>
</dbReference>
<feature type="binding site" evidence="3">
    <location>
        <position position="290"/>
    </location>
    <ligand>
        <name>Zn(2+)</name>
        <dbReference type="ChEBI" id="CHEBI:29105"/>
    </ligand>
</feature>
<dbReference type="GO" id="GO:0046872">
    <property type="term" value="F:metal ion binding"/>
    <property type="evidence" value="ECO:0007669"/>
    <property type="project" value="UniProtKB-KW"/>
</dbReference>
<dbReference type="PROSITE" id="PS50970">
    <property type="entry name" value="HCY"/>
    <property type="match status" value="1"/>
</dbReference>
<feature type="domain" description="Hcy-binding" evidence="4">
    <location>
        <begin position="3"/>
        <end position="304"/>
    </location>
</feature>
<dbReference type="Gene3D" id="3.20.20.330">
    <property type="entry name" value="Homocysteine-binding-like domain"/>
    <property type="match status" value="1"/>
</dbReference>
<dbReference type="InterPro" id="IPR003726">
    <property type="entry name" value="HCY_dom"/>
</dbReference>
<sequence>MINPTKDAIAANDFILMEGAVIEVLRRGGKVSLHPDLLNSPLIYNREGGNALSFIFSAYIAIAQKNDVPFFMCTPTWRANKANVQKSGIKESVNRDAVRFMKKLRDNAGDFSEKIMIGGTVGPKNDCYTPTDGLSKEEAEEFHAWQLSELQKGGADFIIAETLPNVQEALGLASAASNLNLDYIISFVIGRNGKILDGTSLSDAMQLIDNSVGKVPLGYAVNCAHPSFLCAENQPKEIYGRLIAFLGNASALDHCDLENSDCLHVDNVSDWGDEMLRLNREFGIKILGGCCGTDERHLEYLTKN</sequence>
<organism evidence="5 6">
    <name type="scientific">Maribacter luteus</name>
    <dbReference type="NCBI Taxonomy" id="2594478"/>
    <lineage>
        <taxon>Bacteria</taxon>
        <taxon>Pseudomonadati</taxon>
        <taxon>Bacteroidota</taxon>
        <taxon>Flavobacteriia</taxon>
        <taxon>Flavobacteriales</taxon>
        <taxon>Flavobacteriaceae</taxon>
        <taxon>Maribacter</taxon>
    </lineage>
</organism>
<gene>
    <name evidence="5" type="ORF">GJ691_11115</name>
</gene>
<keyword evidence="3" id="KW-0479">Metal-binding</keyword>
<evidence type="ECO:0000256" key="1">
    <source>
        <dbReference type="ARBA" id="ARBA00022603"/>
    </source>
</evidence>
<dbReference type="GO" id="GO:0032259">
    <property type="term" value="P:methylation"/>
    <property type="evidence" value="ECO:0007669"/>
    <property type="project" value="UniProtKB-KW"/>
</dbReference>
<dbReference type="AlphaFoldDB" id="A0A6I2MLN8"/>
<keyword evidence="3" id="KW-0862">Zinc</keyword>
<dbReference type="Pfam" id="PF02574">
    <property type="entry name" value="S-methyl_trans"/>
    <property type="match status" value="1"/>
</dbReference>
<proteinExistence type="predicted"/>
<feature type="binding site" evidence="3">
    <location>
        <position position="291"/>
    </location>
    <ligand>
        <name>Zn(2+)</name>
        <dbReference type="ChEBI" id="CHEBI:29105"/>
    </ligand>
</feature>
<dbReference type="GO" id="GO:0008168">
    <property type="term" value="F:methyltransferase activity"/>
    <property type="evidence" value="ECO:0007669"/>
    <property type="project" value="UniProtKB-UniRule"/>
</dbReference>
<dbReference type="RefSeq" id="WP_154366872.1">
    <property type="nucleotide sequence ID" value="NZ_WKJH01000008.1"/>
</dbReference>
<keyword evidence="1 3" id="KW-0489">Methyltransferase</keyword>
<dbReference type="OrthoDB" id="9803687at2"/>
<comment type="cofactor">
    <cofactor evidence="3">
        <name>Zn(2+)</name>
        <dbReference type="ChEBI" id="CHEBI:29105"/>
    </cofactor>
</comment>
<keyword evidence="2 3" id="KW-0808">Transferase</keyword>
<protein>
    <submittedName>
        <fullName evidence="5">Homocysteine S-methyltransferase family protein</fullName>
    </submittedName>
</protein>
<reference evidence="5 6" key="1">
    <citation type="submission" date="2019-11" db="EMBL/GenBank/DDBJ databases">
        <title>Maribacter lutea sp. nov., a marine bacterium isolated from intertidal sand.</title>
        <authorList>
            <person name="Liu A."/>
        </authorList>
    </citation>
    <scope>NUCLEOTIDE SEQUENCE [LARGE SCALE GENOMIC DNA]</scope>
    <source>
        <strain evidence="5 6">RZ05</strain>
    </source>
</reference>